<dbReference type="EMBL" id="DRBW01000159">
    <property type="protein sequence ID" value="HDM90354.1"/>
    <property type="molecule type" value="Genomic_DNA"/>
</dbReference>
<dbReference type="AlphaFoldDB" id="A0A7C1BEK5"/>
<accession>A0A7C1BEK5</accession>
<dbReference type="InterPro" id="IPR006175">
    <property type="entry name" value="YjgF/YER057c/UK114"/>
</dbReference>
<gene>
    <name evidence="2" type="ORF">ENG67_03985</name>
</gene>
<dbReference type="GO" id="GO:0019239">
    <property type="term" value="F:deaminase activity"/>
    <property type="evidence" value="ECO:0007669"/>
    <property type="project" value="TreeGrafter"/>
</dbReference>
<dbReference type="Gene3D" id="3.30.1330.40">
    <property type="entry name" value="RutC-like"/>
    <property type="match status" value="1"/>
</dbReference>
<dbReference type="Proteomes" id="UP000885931">
    <property type="component" value="Unassembled WGS sequence"/>
</dbReference>
<dbReference type="InterPro" id="IPR035959">
    <property type="entry name" value="RutC-like_sf"/>
</dbReference>
<dbReference type="FunFam" id="3.30.1330.40:FF:000001">
    <property type="entry name" value="L-PSP family endoribonuclease"/>
    <property type="match status" value="1"/>
</dbReference>
<organism evidence="2">
    <name type="scientific">candidate division WOR-3 bacterium</name>
    <dbReference type="NCBI Taxonomy" id="2052148"/>
    <lineage>
        <taxon>Bacteria</taxon>
        <taxon>Bacteria division WOR-3</taxon>
    </lineage>
</organism>
<evidence type="ECO:0000256" key="1">
    <source>
        <dbReference type="ARBA" id="ARBA00010552"/>
    </source>
</evidence>
<sequence>MKVVNTDKAPRPVGPYSQALWAGEFLFISGQIGIEPRTGVLAEGLGAQFRQILKNLGAILDAASLRPEDIIKTVIYLTDISAFGEVNDLYAEFFREPYPARSVVEVTALPKGALVELEAIARRE</sequence>
<dbReference type="InterPro" id="IPR006056">
    <property type="entry name" value="RidA"/>
</dbReference>
<reference evidence="2" key="1">
    <citation type="journal article" date="2020" name="mSystems">
        <title>Genome- and Community-Level Interaction Insights into Carbon Utilization and Element Cycling Functions of Hydrothermarchaeota in Hydrothermal Sediment.</title>
        <authorList>
            <person name="Zhou Z."/>
            <person name="Liu Y."/>
            <person name="Xu W."/>
            <person name="Pan J."/>
            <person name="Luo Z.H."/>
            <person name="Li M."/>
        </authorList>
    </citation>
    <scope>NUCLEOTIDE SEQUENCE [LARGE SCALE GENOMIC DNA]</scope>
    <source>
        <strain evidence="2">HyVt-237</strain>
    </source>
</reference>
<dbReference type="NCBIfam" id="TIGR00004">
    <property type="entry name" value="Rid family detoxifying hydrolase"/>
    <property type="match status" value="1"/>
</dbReference>
<dbReference type="Pfam" id="PF01042">
    <property type="entry name" value="Ribonuc_L-PSP"/>
    <property type="match status" value="1"/>
</dbReference>
<comment type="caution">
    <text evidence="2">The sequence shown here is derived from an EMBL/GenBank/DDBJ whole genome shotgun (WGS) entry which is preliminary data.</text>
</comment>
<dbReference type="PANTHER" id="PTHR11803">
    <property type="entry name" value="2-IMINOBUTANOATE/2-IMINOPROPANOATE DEAMINASE RIDA"/>
    <property type="match status" value="1"/>
</dbReference>
<comment type="similarity">
    <text evidence="1">Belongs to the RutC family.</text>
</comment>
<evidence type="ECO:0008006" key="3">
    <source>
        <dbReference type="Google" id="ProtNLM"/>
    </source>
</evidence>
<dbReference type="SUPFAM" id="SSF55298">
    <property type="entry name" value="YjgF-like"/>
    <property type="match status" value="1"/>
</dbReference>
<evidence type="ECO:0000313" key="2">
    <source>
        <dbReference type="EMBL" id="HDM90354.1"/>
    </source>
</evidence>
<dbReference type="CDD" id="cd00448">
    <property type="entry name" value="YjgF_YER057c_UK114_family"/>
    <property type="match status" value="1"/>
</dbReference>
<name>A0A7C1BEK5_UNCW3</name>
<proteinExistence type="inferred from homology"/>
<protein>
    <recommendedName>
        <fullName evidence="3">RidA family protein</fullName>
    </recommendedName>
</protein>
<dbReference type="PANTHER" id="PTHR11803:SF39">
    <property type="entry name" value="2-IMINOBUTANOATE_2-IMINOPROPANOATE DEAMINASE"/>
    <property type="match status" value="1"/>
</dbReference>
<dbReference type="GO" id="GO:0005829">
    <property type="term" value="C:cytosol"/>
    <property type="evidence" value="ECO:0007669"/>
    <property type="project" value="TreeGrafter"/>
</dbReference>